<proteinExistence type="predicted"/>
<dbReference type="SUPFAM" id="SSF52058">
    <property type="entry name" value="L domain-like"/>
    <property type="match status" value="1"/>
</dbReference>
<dbReference type="OrthoDB" id="754054at2759"/>
<dbReference type="InterPro" id="IPR032675">
    <property type="entry name" value="LRR_dom_sf"/>
</dbReference>
<dbReference type="Gramene" id="ONK55312">
    <property type="protein sequence ID" value="ONK55312"/>
    <property type="gene ID" value="A4U43_UnF5130"/>
</dbReference>
<dbReference type="Pfam" id="PF25019">
    <property type="entry name" value="LRR_R13L1-DRL21"/>
    <property type="match status" value="1"/>
</dbReference>
<dbReference type="AlphaFoldDB" id="A0A1R3L6R6"/>
<reference evidence="3" key="1">
    <citation type="journal article" date="2017" name="Nat. Commun.">
        <title>The asparagus genome sheds light on the origin and evolution of a young Y chromosome.</title>
        <authorList>
            <person name="Harkess A."/>
            <person name="Zhou J."/>
            <person name="Xu C."/>
            <person name="Bowers J.E."/>
            <person name="Van der Hulst R."/>
            <person name="Ayyampalayam S."/>
            <person name="Mercati F."/>
            <person name="Riccardi P."/>
            <person name="McKain M.R."/>
            <person name="Kakrana A."/>
            <person name="Tang H."/>
            <person name="Ray J."/>
            <person name="Groenendijk J."/>
            <person name="Arikit S."/>
            <person name="Mathioni S.M."/>
            <person name="Nakano M."/>
            <person name="Shan H."/>
            <person name="Telgmann-Rauber A."/>
            <person name="Kanno A."/>
            <person name="Yue Z."/>
            <person name="Chen H."/>
            <person name="Li W."/>
            <person name="Chen Y."/>
            <person name="Xu X."/>
            <person name="Zhang Y."/>
            <person name="Luo S."/>
            <person name="Chen H."/>
            <person name="Gao J."/>
            <person name="Mao Z."/>
            <person name="Pires J.C."/>
            <person name="Luo M."/>
            <person name="Kudrna D."/>
            <person name="Wing R.A."/>
            <person name="Meyers B.C."/>
            <person name="Yi K."/>
            <person name="Kong H."/>
            <person name="Lavrijsen P."/>
            <person name="Sunseri F."/>
            <person name="Falavigna A."/>
            <person name="Ye Y."/>
            <person name="Leebens-Mack J.H."/>
            <person name="Chen G."/>
        </authorList>
    </citation>
    <scope>NUCLEOTIDE SEQUENCE [LARGE SCALE GENOMIC DNA]</scope>
    <source>
        <strain evidence="3">cv. DH0086</strain>
    </source>
</reference>
<accession>A0A1R3L6R6</accession>
<name>A0A1R3L6R6_ASPOF</name>
<dbReference type="OMA" id="CANCEHL"/>
<dbReference type="InterPro" id="IPR056789">
    <property type="entry name" value="LRR_R13L1-DRL21"/>
</dbReference>
<sequence length="203" mass="23260">MEMNKLHGRLCISNLENVDTKEEANQAMLNNKKCPNELRFKWIFDMHAQLGIDVPDADVLDALQPHPNHKDLKVITYGGVKYPSWLNKTSLPKLKSMFLGNCKSLEQLPSLGHWPSLKYLKFGCVNAVRQVGLNFYGTPTISSFPVLEHLSCWNMPEWDDRSSTDARQLFPCVLDLYVKDYPKLRRLPCIPFSLVKLRLSKVG</sequence>
<organism evidence="2 3">
    <name type="scientific">Asparagus officinalis</name>
    <name type="common">Garden asparagus</name>
    <dbReference type="NCBI Taxonomy" id="4686"/>
    <lineage>
        <taxon>Eukaryota</taxon>
        <taxon>Viridiplantae</taxon>
        <taxon>Streptophyta</taxon>
        <taxon>Embryophyta</taxon>
        <taxon>Tracheophyta</taxon>
        <taxon>Spermatophyta</taxon>
        <taxon>Magnoliopsida</taxon>
        <taxon>Liliopsida</taxon>
        <taxon>Asparagales</taxon>
        <taxon>Asparagaceae</taxon>
        <taxon>Asparagoideae</taxon>
        <taxon>Asparagus</taxon>
    </lineage>
</organism>
<protein>
    <recommendedName>
        <fullName evidence="1">R13L1/DRL21-like LRR repeat region domain-containing protein</fullName>
    </recommendedName>
</protein>
<gene>
    <name evidence="2" type="ORF">A4U43_UnF5130</name>
</gene>
<dbReference type="Proteomes" id="UP000243459">
    <property type="component" value="Unassembled WGS sequence"/>
</dbReference>
<keyword evidence="3" id="KW-1185">Reference proteome</keyword>
<dbReference type="EMBL" id="KV863585">
    <property type="protein sequence ID" value="ONK55312.1"/>
    <property type="molecule type" value="Genomic_DNA"/>
</dbReference>
<dbReference type="Gene3D" id="3.80.10.10">
    <property type="entry name" value="Ribonuclease Inhibitor"/>
    <property type="match status" value="1"/>
</dbReference>
<evidence type="ECO:0000313" key="3">
    <source>
        <dbReference type="Proteomes" id="UP000243459"/>
    </source>
</evidence>
<evidence type="ECO:0000313" key="2">
    <source>
        <dbReference type="EMBL" id="ONK55312.1"/>
    </source>
</evidence>
<dbReference type="PANTHER" id="PTHR47186">
    <property type="entry name" value="LEUCINE-RICH REPEAT-CONTAINING PROTEIN 57"/>
    <property type="match status" value="1"/>
</dbReference>
<dbReference type="PANTHER" id="PTHR47186:SF3">
    <property type="entry name" value="OS09G0267800 PROTEIN"/>
    <property type="match status" value="1"/>
</dbReference>
<feature type="domain" description="R13L1/DRL21-like LRR repeat region" evidence="1">
    <location>
        <begin position="2"/>
        <end position="123"/>
    </location>
</feature>
<evidence type="ECO:0000259" key="1">
    <source>
        <dbReference type="Pfam" id="PF25019"/>
    </source>
</evidence>